<evidence type="ECO:0000256" key="9">
    <source>
        <dbReference type="ARBA" id="ARBA00023136"/>
    </source>
</evidence>
<dbReference type="InterPro" id="IPR008144">
    <property type="entry name" value="Guanylate_kin-like_dom"/>
</dbReference>
<feature type="domain" description="SH3" evidence="13">
    <location>
        <begin position="809"/>
        <end position="881"/>
    </location>
</feature>
<dbReference type="FunFam" id="3.40.50.300:FF:001402">
    <property type="entry name" value="Discs, large homolog 3 (Drosophila)"/>
    <property type="match status" value="1"/>
</dbReference>
<dbReference type="GO" id="GO:0045197">
    <property type="term" value="P:establishment or maintenance of epithelial cell apical/basal polarity"/>
    <property type="evidence" value="ECO:0007669"/>
    <property type="project" value="TreeGrafter"/>
</dbReference>
<dbReference type="FunFam" id="2.30.42.10:FF:000049">
    <property type="entry name" value="disks large homolog 1 isoform X1"/>
    <property type="match status" value="1"/>
</dbReference>
<feature type="compositionally biased region" description="Basic residues" evidence="12">
    <location>
        <begin position="873"/>
        <end position="889"/>
    </location>
</feature>
<keyword evidence="6" id="KW-1003">Cell membrane</keyword>
<dbReference type="Pfam" id="PF00625">
    <property type="entry name" value="Guanylate_kin"/>
    <property type="match status" value="1"/>
</dbReference>
<evidence type="ECO:0000256" key="12">
    <source>
        <dbReference type="SAM" id="MobiDB-lite"/>
    </source>
</evidence>
<dbReference type="PROSITE" id="PS50106">
    <property type="entry name" value="PDZ"/>
    <property type="match status" value="3"/>
</dbReference>
<dbReference type="InterPro" id="IPR001478">
    <property type="entry name" value="PDZ"/>
</dbReference>
<dbReference type="SMART" id="SM00228">
    <property type="entry name" value="PDZ"/>
    <property type="match status" value="3"/>
</dbReference>
<feature type="domain" description="Guanylate kinase-like" evidence="14">
    <location>
        <begin position="937"/>
        <end position="1112"/>
    </location>
</feature>
<dbReference type="GO" id="GO:0005789">
    <property type="term" value="C:endoplasmic reticulum membrane"/>
    <property type="evidence" value="ECO:0007669"/>
    <property type="project" value="UniProtKB-SubCell"/>
</dbReference>
<dbReference type="GO" id="GO:0007268">
    <property type="term" value="P:chemical synaptic transmission"/>
    <property type="evidence" value="ECO:0007669"/>
    <property type="project" value="TreeGrafter"/>
</dbReference>
<dbReference type="SUPFAM" id="SSF101288">
    <property type="entry name" value="L27 domain"/>
    <property type="match status" value="1"/>
</dbReference>
<dbReference type="SUPFAM" id="SSF52540">
    <property type="entry name" value="P-loop containing nucleoside triphosphate hydrolases"/>
    <property type="match status" value="1"/>
</dbReference>
<evidence type="ECO:0000256" key="8">
    <source>
        <dbReference type="ARBA" id="ARBA00022824"/>
    </source>
</evidence>
<protein>
    <recommendedName>
        <fullName evidence="10">Disks large homolog 1</fullName>
    </recommendedName>
</protein>
<dbReference type="Proteomes" id="UP000694890">
    <property type="component" value="Linkage group LG17"/>
</dbReference>
<evidence type="ECO:0000313" key="18">
    <source>
        <dbReference type="RefSeq" id="XP_050933481.1"/>
    </source>
</evidence>
<dbReference type="PANTHER" id="PTHR23119:SF5">
    <property type="entry name" value="DISKS LARGE HOMOLOG 1"/>
    <property type="match status" value="1"/>
</dbReference>
<dbReference type="InterPro" id="IPR020590">
    <property type="entry name" value="Guanylate_kinase_CS"/>
</dbReference>
<proteinExistence type="inferred from homology"/>
<dbReference type="Gene3D" id="3.30.63.10">
    <property type="entry name" value="Guanylate Kinase phosphate binding domain"/>
    <property type="match status" value="1"/>
</dbReference>
<dbReference type="GO" id="GO:0098839">
    <property type="term" value="C:postsynaptic density membrane"/>
    <property type="evidence" value="ECO:0007669"/>
    <property type="project" value="TreeGrafter"/>
</dbReference>
<evidence type="ECO:0000256" key="4">
    <source>
        <dbReference type="ARBA" id="ARBA00007014"/>
    </source>
</evidence>
<reference evidence="18" key="1">
    <citation type="submission" date="2025-08" db="UniProtKB">
        <authorList>
            <consortium name="RefSeq"/>
        </authorList>
    </citation>
    <scope>IDENTIFICATION</scope>
    <source>
        <tissue evidence="18">Brain</tissue>
    </source>
</reference>
<dbReference type="GO" id="GO:0099072">
    <property type="term" value="P:regulation of postsynaptic membrane neurotransmitter receptor levels"/>
    <property type="evidence" value="ECO:0007669"/>
    <property type="project" value="TreeGrafter"/>
</dbReference>
<dbReference type="CDD" id="cd06795">
    <property type="entry name" value="PDZ3_Dlg1-2-4-like"/>
    <property type="match status" value="1"/>
</dbReference>
<feature type="domain" description="PDZ" evidence="15">
    <location>
        <begin position="448"/>
        <end position="535"/>
    </location>
</feature>
<evidence type="ECO:0000259" key="16">
    <source>
        <dbReference type="PROSITE" id="PS51022"/>
    </source>
</evidence>
<feature type="region of interest" description="Disordered" evidence="12">
    <location>
        <begin position="658"/>
        <end position="688"/>
    </location>
</feature>
<feature type="compositionally biased region" description="Basic and acidic residues" evidence="12">
    <location>
        <begin position="892"/>
        <end position="904"/>
    </location>
</feature>
<dbReference type="GO" id="GO:0031594">
    <property type="term" value="C:neuromuscular junction"/>
    <property type="evidence" value="ECO:0007669"/>
    <property type="project" value="TreeGrafter"/>
</dbReference>
<feature type="compositionally biased region" description="Low complexity" evidence="12">
    <location>
        <begin position="224"/>
        <end position="238"/>
    </location>
</feature>
<evidence type="ECO:0000256" key="10">
    <source>
        <dbReference type="ARBA" id="ARBA00044189"/>
    </source>
</evidence>
<keyword evidence="8" id="KW-0256">Endoplasmic reticulum</keyword>
<dbReference type="InterPro" id="IPR008145">
    <property type="entry name" value="GK/Ca_channel_bsu"/>
</dbReference>
<dbReference type="PROSITE" id="PS50052">
    <property type="entry name" value="GUANYLATE_KINASE_2"/>
    <property type="match status" value="1"/>
</dbReference>
<dbReference type="GO" id="GO:0019901">
    <property type="term" value="F:protein kinase binding"/>
    <property type="evidence" value="ECO:0007669"/>
    <property type="project" value="TreeGrafter"/>
</dbReference>
<keyword evidence="9" id="KW-0472">Membrane</keyword>
<dbReference type="GO" id="GO:0098609">
    <property type="term" value="P:cell-cell adhesion"/>
    <property type="evidence" value="ECO:0007669"/>
    <property type="project" value="TreeGrafter"/>
</dbReference>
<dbReference type="GO" id="GO:0016323">
    <property type="term" value="C:basolateral plasma membrane"/>
    <property type="evidence" value="ECO:0007669"/>
    <property type="project" value="TreeGrafter"/>
</dbReference>
<dbReference type="AlphaFoldDB" id="A0AAJ8BIF9"/>
<dbReference type="InterPro" id="IPR050614">
    <property type="entry name" value="Synaptic_Scaffolding_LAP-MAGUK"/>
</dbReference>
<evidence type="ECO:0000256" key="1">
    <source>
        <dbReference type="ARBA" id="ARBA00004170"/>
    </source>
</evidence>
<dbReference type="SUPFAM" id="SSF50156">
    <property type="entry name" value="PDZ domain-like"/>
    <property type="match status" value="3"/>
</dbReference>
<dbReference type="GO" id="GO:0035255">
    <property type="term" value="F:ionotropic glutamate receptor binding"/>
    <property type="evidence" value="ECO:0007669"/>
    <property type="project" value="TreeGrafter"/>
</dbReference>
<feature type="domain" description="PDZ" evidence="15">
    <location>
        <begin position="543"/>
        <end position="630"/>
    </location>
</feature>
<keyword evidence="5 11" id="KW-0728">SH3 domain</keyword>
<dbReference type="FunFam" id="3.30.63.10:FF:000001">
    <property type="entry name" value="Disks large homolog 1 isoform 2"/>
    <property type="match status" value="1"/>
</dbReference>
<dbReference type="GeneID" id="108902608"/>
<dbReference type="FunFam" id="2.30.42.10:FF:000001">
    <property type="entry name" value="Disks large homolog 1 isoform 2"/>
    <property type="match status" value="1"/>
</dbReference>
<dbReference type="SMART" id="SM01277">
    <property type="entry name" value="MAGUK_N_PEST"/>
    <property type="match status" value="1"/>
</dbReference>
<accession>A0AAJ8BIF9</accession>
<dbReference type="Pfam" id="PF10600">
    <property type="entry name" value="PDZ_assoc"/>
    <property type="match status" value="1"/>
</dbReference>
<gene>
    <name evidence="18" type="primary">LOC108902608</name>
</gene>
<feature type="region of interest" description="Disordered" evidence="12">
    <location>
        <begin position="262"/>
        <end position="401"/>
    </location>
</feature>
<comment type="subcellular location">
    <subcellularLocation>
        <location evidence="2">Cell membrane</location>
    </subcellularLocation>
    <subcellularLocation>
        <location evidence="3">Endoplasmic reticulum membrane</location>
    </subcellularLocation>
    <subcellularLocation>
        <location evidence="1">Membrane</location>
        <topology evidence="1">Peripheral membrane protein</topology>
    </subcellularLocation>
</comment>
<evidence type="ECO:0000259" key="13">
    <source>
        <dbReference type="PROSITE" id="PS50002"/>
    </source>
</evidence>
<comment type="similarity">
    <text evidence="4">Belongs to the MAGUK family.</text>
</comment>
<dbReference type="Pfam" id="PF10608">
    <property type="entry name" value="MAGUK_N_PEST"/>
    <property type="match status" value="1"/>
</dbReference>
<dbReference type="InterPro" id="IPR036028">
    <property type="entry name" value="SH3-like_dom_sf"/>
</dbReference>
<feature type="compositionally biased region" description="Low complexity" evidence="12">
    <location>
        <begin position="906"/>
        <end position="921"/>
    </location>
</feature>
<dbReference type="PROSITE" id="PS00856">
    <property type="entry name" value="GUANYLATE_KINASE_1"/>
    <property type="match status" value="1"/>
</dbReference>
<dbReference type="KEGG" id="lcf:108902608"/>
<dbReference type="FunFam" id="2.30.42.10:FF:000002">
    <property type="entry name" value="Disks large homolog 4 isoform 2"/>
    <property type="match status" value="1"/>
</dbReference>
<organism evidence="17 18">
    <name type="scientific">Lates calcarifer</name>
    <name type="common">Barramundi</name>
    <name type="synonym">Holocentrus calcarifer</name>
    <dbReference type="NCBI Taxonomy" id="8187"/>
    <lineage>
        <taxon>Eukaryota</taxon>
        <taxon>Metazoa</taxon>
        <taxon>Chordata</taxon>
        <taxon>Craniata</taxon>
        <taxon>Vertebrata</taxon>
        <taxon>Euteleostomi</taxon>
        <taxon>Actinopterygii</taxon>
        <taxon>Neopterygii</taxon>
        <taxon>Teleostei</taxon>
        <taxon>Neoteleostei</taxon>
        <taxon>Acanthomorphata</taxon>
        <taxon>Carangaria</taxon>
        <taxon>Carangaria incertae sedis</taxon>
        <taxon>Centropomidae</taxon>
        <taxon>Lates</taxon>
    </lineage>
</organism>
<evidence type="ECO:0000256" key="3">
    <source>
        <dbReference type="ARBA" id="ARBA00004586"/>
    </source>
</evidence>
<dbReference type="InterPro" id="IPR001452">
    <property type="entry name" value="SH3_domain"/>
</dbReference>
<dbReference type="Gene3D" id="3.40.50.300">
    <property type="entry name" value="P-loop containing nucleotide triphosphate hydrolases"/>
    <property type="match status" value="1"/>
</dbReference>
<dbReference type="GO" id="GO:0043005">
    <property type="term" value="C:neuron projection"/>
    <property type="evidence" value="ECO:0007669"/>
    <property type="project" value="TreeGrafter"/>
</dbReference>
<feature type="domain" description="PDZ" evidence="15">
    <location>
        <begin position="694"/>
        <end position="775"/>
    </location>
</feature>
<sequence>MPVRQKDAQRALELLQQYRTKLDQRQQNQNRTKQGQVEEDHQLQQSLDRVINVFQSQLFSALLDIQEYYELTILADSKCSVDQTDDPGNLPASHSLPVQLSAQPEASSGPLSPPVSGGPSQPKPLVPKPRSIKSPAPPIPSGIPLTKSASPTTQSNSPQSQSAKVKYRAPLPPVQSDASKSALAETSKPSSPSAAAVNGVETPTGIKTPPAVSLNGTKPPLTATNSVVSLGSSTTSTNPQNLPASPDLNLVTVSALVSSTIQGLVPPTTPDKLTPTSTTPVTSPGPNRVADAAVISRALTTSKDPGLGKVTPSTTPTSPNQGKFTFSNLSPTGPSRPLTKGPHLSPTSPGPVKVTSPSPSHGPASPRPATSPLTPNKVESPEVPFDDEAWPHPEGERLNEVPTPPFSSLYSQSHAYYQANPPPVVVNTDSVDTPPYVNGTEADYEYEEITLERGNSGLGFSIAGGTDNPHIGEDPSIFITKIIPGGAAAQNGRLRVNDCIVRVNETDVREVTHSGAVEALKEAGGLVRLCIRRRRSLTERIMDIKLVKGPKGLGFSIAGGVGNQHVPGDNSIYVTKIIEGGAAHKDGRLQIGDKLVAVNGSCLEEVTHEEAVAALKSTPDVVYLRVAKHTSLFINDNFPPPDVTNSYSPHQDNHISPYMSGSQSVSPAPLTTPRYSPLPRAMTGDDDVPREPRRVVLQRGSTGLGFNIVGGEDGEGIFISFILAGGPADLCGELRKGDRILSVNGVDLSSATHEQAAAALKNAGQTVTIVAQYRPEEYSRFEAKIHDLREQMMTSSVSSSSTSLRSTQKRTLYVRALFDYDGSASDLSAPNQALPFHFGDILHVSSASEEEWWPARHLSPPPPNCPEVGVIPSRRRAEKKERSRLKTVRVSRSQDRSDQDDKELVTSGTSDSESSSSGQEETFLTYQPVMQQEVNYTRPVIVLGPMKDRVNDDLISEFPDKFGSCVPHTTRPRRDYEVDGRDYHFMSSRELMEQEIQEHKFIEAGQYNNHLYGTSIQSVREVADKGKHCILDVSGNAIKRLQMAGLHPIAIFIRPRNVDNILEMNKRFTEEQARKTYDRAVKLEQEFTEYFTAIVQGSSLEEVYSQVKQIIEEQSGPYIWVPTKERL</sequence>
<dbReference type="InterPro" id="IPR015143">
    <property type="entry name" value="L27_1"/>
</dbReference>
<evidence type="ECO:0000259" key="14">
    <source>
        <dbReference type="PROSITE" id="PS50052"/>
    </source>
</evidence>
<dbReference type="SMART" id="SM00326">
    <property type="entry name" value="SH3"/>
    <property type="match status" value="1"/>
</dbReference>
<evidence type="ECO:0000256" key="2">
    <source>
        <dbReference type="ARBA" id="ARBA00004236"/>
    </source>
</evidence>
<evidence type="ECO:0000259" key="15">
    <source>
        <dbReference type="PROSITE" id="PS50106"/>
    </source>
</evidence>
<name>A0AAJ8BIF9_LATCA</name>
<feature type="compositionally biased region" description="Low complexity" evidence="12">
    <location>
        <begin position="270"/>
        <end position="286"/>
    </location>
</feature>
<dbReference type="InterPro" id="IPR027417">
    <property type="entry name" value="P-loop_NTPase"/>
</dbReference>
<keyword evidence="7" id="KW-0677">Repeat</keyword>
<evidence type="ECO:0000256" key="6">
    <source>
        <dbReference type="ARBA" id="ARBA00022475"/>
    </source>
</evidence>
<feature type="domain" description="L27" evidence="16">
    <location>
        <begin position="4"/>
        <end position="77"/>
    </location>
</feature>
<dbReference type="Pfam" id="PF00595">
    <property type="entry name" value="PDZ"/>
    <property type="match status" value="3"/>
</dbReference>
<dbReference type="PROSITE" id="PS51022">
    <property type="entry name" value="L27"/>
    <property type="match status" value="1"/>
</dbReference>
<dbReference type="CDD" id="cd11861">
    <property type="entry name" value="SH3_DLG-like"/>
    <property type="match status" value="1"/>
</dbReference>
<feature type="compositionally biased region" description="Low complexity" evidence="12">
    <location>
        <begin position="148"/>
        <end position="163"/>
    </location>
</feature>
<evidence type="ECO:0000313" key="17">
    <source>
        <dbReference type="Proteomes" id="UP000694890"/>
    </source>
</evidence>
<dbReference type="CDD" id="cd00071">
    <property type="entry name" value="GMPK"/>
    <property type="match status" value="1"/>
</dbReference>
<dbReference type="GO" id="GO:0043113">
    <property type="term" value="P:receptor clustering"/>
    <property type="evidence" value="ECO:0007669"/>
    <property type="project" value="TreeGrafter"/>
</dbReference>
<dbReference type="PANTHER" id="PTHR23119">
    <property type="entry name" value="DISCS LARGE"/>
    <property type="match status" value="1"/>
</dbReference>
<dbReference type="CDD" id="cd06724">
    <property type="entry name" value="PDZ2_Dlg1-2-4-like"/>
    <property type="match status" value="1"/>
</dbReference>
<dbReference type="RefSeq" id="XP_050933481.1">
    <property type="nucleotide sequence ID" value="XM_051077524.1"/>
</dbReference>
<evidence type="ECO:0000256" key="11">
    <source>
        <dbReference type="PROSITE-ProRule" id="PRU00192"/>
    </source>
</evidence>
<dbReference type="GO" id="GO:0097120">
    <property type="term" value="P:receptor localization to synapse"/>
    <property type="evidence" value="ECO:0007669"/>
    <property type="project" value="TreeGrafter"/>
</dbReference>
<evidence type="ECO:0000256" key="7">
    <source>
        <dbReference type="ARBA" id="ARBA00022737"/>
    </source>
</evidence>
<feature type="compositionally biased region" description="Basic and acidic residues" evidence="12">
    <location>
        <begin position="389"/>
        <end position="399"/>
    </location>
</feature>
<dbReference type="InterPro" id="IPR036034">
    <property type="entry name" value="PDZ_sf"/>
</dbReference>
<feature type="compositionally biased region" description="Polar residues" evidence="12">
    <location>
        <begin position="311"/>
        <end position="333"/>
    </location>
</feature>
<dbReference type="InterPro" id="IPR036892">
    <property type="entry name" value="L27_dom_sf"/>
</dbReference>
<dbReference type="CDD" id="cd06723">
    <property type="entry name" value="PDZ1_Dlg1-2-4-like"/>
    <property type="match status" value="1"/>
</dbReference>
<dbReference type="Gene3D" id="2.30.30.40">
    <property type="entry name" value="SH3 Domains"/>
    <property type="match status" value="1"/>
</dbReference>
<feature type="region of interest" description="Disordered" evidence="12">
    <location>
        <begin position="101"/>
        <end position="246"/>
    </location>
</feature>
<dbReference type="Pfam" id="PF09058">
    <property type="entry name" value="L27_1"/>
    <property type="match status" value="1"/>
</dbReference>
<dbReference type="InterPro" id="IPR019583">
    <property type="entry name" value="DLG1-4_PDZ_assoc"/>
</dbReference>
<dbReference type="SUPFAM" id="SSF50044">
    <property type="entry name" value="SH3-domain"/>
    <property type="match status" value="1"/>
</dbReference>
<feature type="region of interest" description="Disordered" evidence="12">
    <location>
        <begin position="854"/>
        <end position="921"/>
    </location>
</feature>
<dbReference type="Gene3D" id="2.30.42.10">
    <property type="match status" value="3"/>
</dbReference>
<evidence type="ECO:0000256" key="5">
    <source>
        <dbReference type="ARBA" id="ARBA00022443"/>
    </source>
</evidence>
<dbReference type="PROSITE" id="PS50002">
    <property type="entry name" value="SH3"/>
    <property type="match status" value="1"/>
</dbReference>
<dbReference type="InterPro" id="IPR004172">
    <property type="entry name" value="L27_dom"/>
</dbReference>
<dbReference type="SMART" id="SM00072">
    <property type="entry name" value="GuKc"/>
    <property type="match status" value="1"/>
</dbReference>
<dbReference type="Gene3D" id="1.10.287.470">
    <property type="entry name" value="Helix hairpin bin"/>
    <property type="match status" value="1"/>
</dbReference>
<feature type="compositionally biased region" description="Low complexity" evidence="12">
    <location>
        <begin position="107"/>
        <end position="120"/>
    </location>
</feature>
<dbReference type="InterPro" id="IPR019590">
    <property type="entry name" value="DLG1_PEST_dom"/>
</dbReference>